<keyword evidence="9 11" id="KW-0234">DNA repair</keyword>
<dbReference type="GO" id="GO:0006281">
    <property type="term" value="P:DNA repair"/>
    <property type="evidence" value="ECO:0007669"/>
    <property type="project" value="UniProtKB-UniRule"/>
</dbReference>
<dbReference type="InterPro" id="IPR019974">
    <property type="entry name" value="XPG_CS"/>
</dbReference>
<dbReference type="InterPro" id="IPR006086">
    <property type="entry name" value="XPG-I_dom"/>
</dbReference>
<dbReference type="Gene3D" id="3.40.50.1010">
    <property type="entry name" value="5'-nuclease"/>
    <property type="match status" value="1"/>
</dbReference>
<reference evidence="15" key="1">
    <citation type="submission" date="2022-12" db="EMBL/GenBank/DDBJ databases">
        <authorList>
            <person name="Webb A."/>
        </authorList>
    </citation>
    <scope>NUCLEOTIDE SEQUENCE</scope>
    <source>
        <strain evidence="15">Hp1</strain>
    </source>
</reference>
<dbReference type="SMART" id="SM00484">
    <property type="entry name" value="XPGI"/>
    <property type="match status" value="1"/>
</dbReference>
<comment type="similarity">
    <text evidence="11">Belongs to the XPG/RAD2 endonuclease family. EXO1 subfamily.</text>
</comment>
<evidence type="ECO:0000256" key="4">
    <source>
        <dbReference type="ARBA" id="ARBA00022723"/>
    </source>
</evidence>
<dbReference type="SMART" id="SM00485">
    <property type="entry name" value="XPGN"/>
    <property type="match status" value="1"/>
</dbReference>
<comment type="subcellular location">
    <subcellularLocation>
        <location evidence="1 11">Nucleus</location>
    </subcellularLocation>
</comment>
<keyword evidence="11" id="KW-0238">DNA-binding</keyword>
<dbReference type="EC" id="3.1.-.-" evidence="11"/>
<dbReference type="SUPFAM" id="SSF47807">
    <property type="entry name" value="5' to 3' exonuclease, C-terminal subdomain"/>
    <property type="match status" value="1"/>
</dbReference>
<feature type="domain" description="XPG-I" evidence="13">
    <location>
        <begin position="143"/>
        <end position="211"/>
    </location>
</feature>
<dbReference type="GO" id="GO:0046872">
    <property type="term" value="F:metal ion binding"/>
    <property type="evidence" value="ECO:0007669"/>
    <property type="project" value="UniProtKB-UniRule"/>
</dbReference>
<feature type="region of interest" description="Disordered" evidence="12">
    <location>
        <begin position="619"/>
        <end position="668"/>
    </location>
</feature>
<dbReference type="CDD" id="cd09857">
    <property type="entry name" value="PIN_EXO1"/>
    <property type="match status" value="1"/>
</dbReference>
<evidence type="ECO:0000256" key="2">
    <source>
        <dbReference type="ARBA" id="ARBA00022553"/>
    </source>
</evidence>
<evidence type="ECO:0000256" key="9">
    <source>
        <dbReference type="ARBA" id="ARBA00023204"/>
    </source>
</evidence>
<feature type="compositionally biased region" description="Polar residues" evidence="12">
    <location>
        <begin position="400"/>
        <end position="422"/>
    </location>
</feature>
<dbReference type="FunFam" id="3.40.50.1010:FF:000002">
    <property type="entry name" value="Exonuclease 1, putative"/>
    <property type="match status" value="1"/>
</dbReference>
<dbReference type="Proteomes" id="UP001162031">
    <property type="component" value="Unassembled WGS sequence"/>
</dbReference>
<evidence type="ECO:0000256" key="7">
    <source>
        <dbReference type="ARBA" id="ARBA00022842"/>
    </source>
</evidence>
<dbReference type="GO" id="GO:0005634">
    <property type="term" value="C:nucleus"/>
    <property type="evidence" value="ECO:0007669"/>
    <property type="project" value="UniProtKB-SubCell"/>
</dbReference>
<keyword evidence="6 11" id="KW-0378">Hydrolase</keyword>
<evidence type="ECO:0000256" key="11">
    <source>
        <dbReference type="RuleBase" id="RU910737"/>
    </source>
</evidence>
<feature type="domain" description="XPG N-terminal" evidence="14">
    <location>
        <begin position="1"/>
        <end position="99"/>
    </location>
</feature>
<evidence type="ECO:0000313" key="16">
    <source>
        <dbReference type="Proteomes" id="UP001162031"/>
    </source>
</evidence>
<accession>A0AAV0T9K1</accession>
<dbReference type="Pfam" id="PF00752">
    <property type="entry name" value="XPG_N"/>
    <property type="match status" value="1"/>
</dbReference>
<keyword evidence="5 11" id="KW-0227">DNA damage</keyword>
<dbReference type="PANTHER" id="PTHR11081:SF8">
    <property type="entry name" value="EXONUCLEASE 1"/>
    <property type="match status" value="1"/>
</dbReference>
<dbReference type="InterPro" id="IPR044752">
    <property type="entry name" value="PIN-like_EXO1"/>
</dbReference>
<dbReference type="SMART" id="SM00279">
    <property type="entry name" value="HhH2"/>
    <property type="match status" value="1"/>
</dbReference>
<keyword evidence="3 11" id="KW-0540">Nuclease</keyword>
<keyword evidence="8" id="KW-0496">Mitochondrion</keyword>
<keyword evidence="11" id="KW-0228">DNA excision</keyword>
<proteinExistence type="inferred from homology"/>
<dbReference type="InterPro" id="IPR006085">
    <property type="entry name" value="XPG_DNA_repair_N"/>
</dbReference>
<dbReference type="EMBL" id="CANTFL010000174">
    <property type="protein sequence ID" value="CAI5717214.1"/>
    <property type="molecule type" value="Genomic_DNA"/>
</dbReference>
<feature type="compositionally biased region" description="Basic residues" evidence="12">
    <location>
        <begin position="492"/>
        <end position="503"/>
    </location>
</feature>
<dbReference type="SUPFAM" id="SSF88723">
    <property type="entry name" value="PIN domain-like"/>
    <property type="match status" value="1"/>
</dbReference>
<keyword evidence="4 11" id="KW-0479">Metal-binding</keyword>
<dbReference type="GO" id="GO:0003677">
    <property type="term" value="F:DNA binding"/>
    <property type="evidence" value="ECO:0007669"/>
    <property type="project" value="UniProtKB-UniRule"/>
</dbReference>
<feature type="region of interest" description="Disordered" evidence="12">
    <location>
        <begin position="399"/>
        <end position="437"/>
    </location>
</feature>
<keyword evidence="2" id="KW-0597">Phosphoprotein</keyword>
<comment type="caution">
    <text evidence="15">The sequence shown here is derived from an EMBL/GenBank/DDBJ whole genome shotgun (WGS) entry which is preliminary data.</text>
</comment>
<evidence type="ECO:0000256" key="6">
    <source>
        <dbReference type="ARBA" id="ARBA00022801"/>
    </source>
</evidence>
<evidence type="ECO:0000256" key="8">
    <source>
        <dbReference type="ARBA" id="ARBA00023128"/>
    </source>
</evidence>
<dbReference type="PANTHER" id="PTHR11081">
    <property type="entry name" value="FLAP ENDONUCLEASE FAMILY MEMBER"/>
    <property type="match status" value="1"/>
</dbReference>
<keyword evidence="11" id="KW-0267">Excision nuclease</keyword>
<dbReference type="Gene3D" id="1.10.150.20">
    <property type="entry name" value="5' to 3' exonuclease, C-terminal subdomain"/>
    <property type="match status" value="1"/>
</dbReference>
<evidence type="ECO:0000313" key="15">
    <source>
        <dbReference type="EMBL" id="CAI5717214.1"/>
    </source>
</evidence>
<evidence type="ECO:0000259" key="13">
    <source>
        <dbReference type="SMART" id="SM00484"/>
    </source>
</evidence>
<evidence type="ECO:0000256" key="5">
    <source>
        <dbReference type="ARBA" id="ARBA00022763"/>
    </source>
</evidence>
<keyword evidence="7 11" id="KW-0460">Magnesium</keyword>
<dbReference type="PRINTS" id="PR00853">
    <property type="entry name" value="XPGRADSUPER"/>
</dbReference>
<protein>
    <recommendedName>
        <fullName evidence="11">Exonuclease 1</fullName>
        <ecNumber evidence="11">3.1.-.-</ecNumber>
    </recommendedName>
</protein>
<comment type="function">
    <text evidence="11">5'-&gt;3' double-stranded DNA exonuclease which may also possess a cryptic 3'-&gt;5' double-stranded DNA exonuclease activity. Functions in DNA mismatch repair.</text>
</comment>
<dbReference type="InterPro" id="IPR006084">
    <property type="entry name" value="XPG/Rad2"/>
</dbReference>
<keyword evidence="10 11" id="KW-0539">Nucleus</keyword>
<keyword evidence="16" id="KW-1185">Reference proteome</keyword>
<feature type="region of interest" description="Disordered" evidence="12">
    <location>
        <begin position="492"/>
        <end position="511"/>
    </location>
</feature>
<evidence type="ECO:0000256" key="12">
    <source>
        <dbReference type="SAM" id="MobiDB-lite"/>
    </source>
</evidence>
<evidence type="ECO:0000259" key="14">
    <source>
        <dbReference type="SMART" id="SM00485"/>
    </source>
</evidence>
<name>A0AAV0T9K1_HYABA</name>
<dbReference type="AlphaFoldDB" id="A0AAV0T9K1"/>
<dbReference type="FunFam" id="1.10.150.20:FF:000011">
    <property type="entry name" value="exonuclease 1"/>
    <property type="match status" value="1"/>
</dbReference>
<feature type="compositionally biased region" description="Low complexity" evidence="12">
    <location>
        <begin position="625"/>
        <end position="642"/>
    </location>
</feature>
<gene>
    <name evidence="15" type="ORF">HBR001_LOCUS1774</name>
</gene>
<dbReference type="PROSITE" id="PS00841">
    <property type="entry name" value="XPG_1"/>
    <property type="match status" value="1"/>
</dbReference>
<feature type="compositionally biased region" description="Basic and acidic residues" evidence="12">
    <location>
        <begin position="643"/>
        <end position="652"/>
    </location>
</feature>
<dbReference type="Pfam" id="PF00867">
    <property type="entry name" value="XPG_I"/>
    <property type="match status" value="1"/>
</dbReference>
<dbReference type="InterPro" id="IPR029060">
    <property type="entry name" value="PIN-like_dom_sf"/>
</dbReference>
<dbReference type="GO" id="GO:0035312">
    <property type="term" value="F:5'-3' DNA exonuclease activity"/>
    <property type="evidence" value="ECO:0007669"/>
    <property type="project" value="UniProtKB-UniRule"/>
</dbReference>
<comment type="cofactor">
    <cofactor evidence="11">
        <name>Mg(2+)</name>
        <dbReference type="ChEBI" id="CHEBI:18420"/>
    </cofactor>
    <text evidence="11">Binds 2 magnesium ions per subunit. They probably participate in the reaction catalyzed by the enzyme. May bind an additional third magnesium ion after substrate binding.</text>
</comment>
<dbReference type="GO" id="GO:0017108">
    <property type="term" value="F:5'-flap endonuclease activity"/>
    <property type="evidence" value="ECO:0007669"/>
    <property type="project" value="TreeGrafter"/>
</dbReference>
<feature type="region of interest" description="Disordered" evidence="12">
    <location>
        <begin position="553"/>
        <end position="586"/>
    </location>
</feature>
<organism evidence="15 16">
    <name type="scientific">Hyaloperonospora brassicae</name>
    <name type="common">Brassica downy mildew</name>
    <name type="synonym">Peronospora brassicae</name>
    <dbReference type="NCBI Taxonomy" id="162125"/>
    <lineage>
        <taxon>Eukaryota</taxon>
        <taxon>Sar</taxon>
        <taxon>Stramenopiles</taxon>
        <taxon>Oomycota</taxon>
        <taxon>Peronosporomycetes</taxon>
        <taxon>Peronosporales</taxon>
        <taxon>Peronosporaceae</taxon>
        <taxon>Hyaloperonospora</taxon>
    </lineage>
</organism>
<feature type="compositionally biased region" description="Polar residues" evidence="12">
    <location>
        <begin position="658"/>
        <end position="668"/>
    </location>
</feature>
<evidence type="ECO:0000256" key="3">
    <source>
        <dbReference type="ARBA" id="ARBA00022722"/>
    </source>
</evidence>
<keyword evidence="11" id="KW-0269">Exonuclease</keyword>
<sequence>MGVRGLLPALKSVTDQVHVSKYAGKTVGVDASGWLYKGAYSCPVDLVFGRPTDAYLNYAMQQLHQLRAHDITPILVFDGAPLPAKAQEHAARSRSRAEWRQKAEKLLEEQNKHPESSRALFTACARAVAVTNEMVRTLMTVLQNMDVRFYVAPYEADAQLAFLSKHKIVDLVISDDSDCVPYGVKTVLFKLGATGWGSELRRRSLIANEDLSFNGWTEEMFIQLCVLAGCDYCPSIHGIGIVTAYKLVSQCKTPAEVLKALQQKAERLVPDDFAEQFYSAILTYRHQLVFDPRDAKLKMLNPLDVSMDILPKVDTGLHFLGNVELRNDVVASIASGQIHPVTHESYAWKNTAAADLCEDEAIGSLKQRSTRSLTSSESSGIIASRRPQRITAFVAAGSTYAPSGSSQDEPIATTNKTKTSSVRYEKPRPSSQSSWTHLDSVLGSSDHIVNFRSPKVSENFTPLAALHNPLVSTHTPSMLMQHLKEFERRPARGRAKRVRNPTNRRRDGKGSGFEGEVLCRVDQGHILTNGNGHDVRHNIADATCRPAELTAAEEVAPQNAKRPKVFDRPPSAPVSHSSPASNCSSRKQLIRPTPFICDTRPSATLGDDVAFNWTLPPRHAQQPRSLSSATATSASNHAFATSAEEKWDRILGDDIDDGTNSSGSQIDD</sequence>
<evidence type="ECO:0000256" key="1">
    <source>
        <dbReference type="ARBA" id="ARBA00004123"/>
    </source>
</evidence>
<dbReference type="InterPro" id="IPR036279">
    <property type="entry name" value="5-3_exonuclease_C_sf"/>
</dbReference>
<evidence type="ECO:0000256" key="10">
    <source>
        <dbReference type="ARBA" id="ARBA00023242"/>
    </source>
</evidence>
<dbReference type="CDD" id="cd09901">
    <property type="entry name" value="H3TH_FEN1-like"/>
    <property type="match status" value="1"/>
</dbReference>
<dbReference type="InterPro" id="IPR008918">
    <property type="entry name" value="HhH2"/>
</dbReference>